<dbReference type="NCBIfam" id="NF033580">
    <property type="entry name" value="transpos_IS5_3"/>
    <property type="match status" value="1"/>
</dbReference>
<accession>A0A0P9MX48</accession>
<dbReference type="InterPro" id="IPR052909">
    <property type="entry name" value="Transposase_6_like"/>
</dbReference>
<dbReference type="PATRIC" id="fig|264451.4.peg.5728"/>
<dbReference type="Proteomes" id="UP000050356">
    <property type="component" value="Unassembled WGS sequence"/>
</dbReference>
<sequence>MTDRYEISSERWAIIEAIISPPQHMGRPRRDDRQMLDGIFWILCSGAKWRDLPERFGPWKTVYQRFRQWRDNGKFEQVLRHLHLRLREDGFIDLDTWMVDSTSIRASRAASGAEKKGPAGTATPLSRPKQGRTDHQNTPRLRQSWHPAGHYAVARRAG</sequence>
<evidence type="ECO:0000259" key="2">
    <source>
        <dbReference type="Pfam" id="PF13340"/>
    </source>
</evidence>
<evidence type="ECO:0000256" key="1">
    <source>
        <dbReference type="SAM" id="MobiDB-lite"/>
    </source>
</evidence>
<protein>
    <submittedName>
        <fullName evidence="3">ISPs1, transposase OrfA</fullName>
    </submittedName>
</protein>
<dbReference type="PANTHER" id="PTHR46637">
    <property type="entry name" value="TIS1421-TRANSPOSASE PROTEIN A"/>
    <property type="match status" value="1"/>
</dbReference>
<name>A0A0P9MX48_PSESX</name>
<dbReference type="PANTHER" id="PTHR46637:SF1">
    <property type="entry name" value="BLL5188 PROTEIN"/>
    <property type="match status" value="1"/>
</dbReference>
<dbReference type="EMBL" id="LJQA01000646">
    <property type="protein sequence ID" value="KPW89319.1"/>
    <property type="molecule type" value="Genomic_DNA"/>
</dbReference>
<dbReference type="Pfam" id="PF13340">
    <property type="entry name" value="DUF4096"/>
    <property type="match status" value="1"/>
</dbReference>
<feature type="region of interest" description="Disordered" evidence="1">
    <location>
        <begin position="106"/>
        <end position="158"/>
    </location>
</feature>
<evidence type="ECO:0000313" key="3">
    <source>
        <dbReference type="EMBL" id="KPW89319.1"/>
    </source>
</evidence>
<reference evidence="3 4" key="1">
    <citation type="submission" date="2015-09" db="EMBL/GenBank/DDBJ databases">
        <title>Genome announcement of multiple Pseudomonas syringae strains.</title>
        <authorList>
            <person name="Thakur S."/>
            <person name="Wang P.W."/>
            <person name="Gong Y."/>
            <person name="Weir B.S."/>
            <person name="Guttman D.S."/>
        </authorList>
    </citation>
    <scope>NUCLEOTIDE SEQUENCE [LARGE SCALE GENOMIC DNA]</scope>
    <source>
        <strain evidence="3 4">ICMP17524</strain>
    </source>
</reference>
<comment type="caution">
    <text evidence="3">The sequence shown here is derived from an EMBL/GenBank/DDBJ whole genome shotgun (WGS) entry which is preliminary data.</text>
</comment>
<gene>
    <name evidence="3" type="ORF">ALO50_03977</name>
</gene>
<feature type="domain" description="Insertion element IS402-like" evidence="2">
    <location>
        <begin position="8"/>
        <end position="78"/>
    </location>
</feature>
<organism evidence="3 4">
    <name type="scientific">Pseudomonas syringae pv. cerasicola</name>
    <dbReference type="NCBI Taxonomy" id="264451"/>
    <lineage>
        <taxon>Bacteria</taxon>
        <taxon>Pseudomonadati</taxon>
        <taxon>Pseudomonadota</taxon>
        <taxon>Gammaproteobacteria</taxon>
        <taxon>Pseudomonadales</taxon>
        <taxon>Pseudomonadaceae</taxon>
        <taxon>Pseudomonas</taxon>
        <taxon>Pseudomonas syringae</taxon>
    </lineage>
</organism>
<dbReference type="InterPro" id="IPR025161">
    <property type="entry name" value="IS402-like_dom"/>
</dbReference>
<evidence type="ECO:0000313" key="4">
    <source>
        <dbReference type="Proteomes" id="UP000050356"/>
    </source>
</evidence>
<proteinExistence type="predicted"/>
<dbReference type="AlphaFoldDB" id="A0A0P9MX48"/>